<dbReference type="AlphaFoldDB" id="A0AA86TVX2"/>
<accession>A0AA86TVX2</accession>
<evidence type="ECO:0000256" key="1">
    <source>
        <dbReference type="SAM" id="Phobius"/>
    </source>
</evidence>
<dbReference type="EMBL" id="CATOUU010000464">
    <property type="protein sequence ID" value="CAI9930759.1"/>
    <property type="molecule type" value="Genomic_DNA"/>
</dbReference>
<proteinExistence type="predicted"/>
<evidence type="ECO:0000313" key="4">
    <source>
        <dbReference type="Proteomes" id="UP001642409"/>
    </source>
</evidence>
<reference evidence="3 4" key="2">
    <citation type="submission" date="2024-07" db="EMBL/GenBank/DDBJ databases">
        <authorList>
            <person name="Akdeniz Z."/>
        </authorList>
    </citation>
    <scope>NUCLEOTIDE SEQUENCE [LARGE SCALE GENOMIC DNA]</scope>
</reference>
<organism evidence="2">
    <name type="scientific">Hexamita inflata</name>
    <dbReference type="NCBI Taxonomy" id="28002"/>
    <lineage>
        <taxon>Eukaryota</taxon>
        <taxon>Metamonada</taxon>
        <taxon>Diplomonadida</taxon>
        <taxon>Hexamitidae</taxon>
        <taxon>Hexamitinae</taxon>
        <taxon>Hexamita</taxon>
    </lineage>
</organism>
<dbReference type="Proteomes" id="UP001642409">
    <property type="component" value="Unassembled WGS sequence"/>
</dbReference>
<reference evidence="2" key="1">
    <citation type="submission" date="2023-06" db="EMBL/GenBank/DDBJ databases">
        <authorList>
            <person name="Kurt Z."/>
        </authorList>
    </citation>
    <scope>NUCLEOTIDE SEQUENCE</scope>
</reference>
<name>A0AA86TVX2_9EUKA</name>
<protein>
    <submittedName>
        <fullName evidence="3">Hypothetical_protein</fullName>
    </submittedName>
</protein>
<feature type="transmembrane region" description="Helical" evidence="1">
    <location>
        <begin position="6"/>
        <end position="23"/>
    </location>
</feature>
<comment type="caution">
    <text evidence="2">The sequence shown here is derived from an EMBL/GenBank/DDBJ whole genome shotgun (WGS) entry which is preliminary data.</text>
</comment>
<gene>
    <name evidence="2" type="ORF">HINF_LOCUS18404</name>
    <name evidence="3" type="ORF">HINF_LOCUS3039</name>
</gene>
<keyword evidence="1" id="KW-1133">Transmembrane helix</keyword>
<evidence type="ECO:0000313" key="2">
    <source>
        <dbReference type="EMBL" id="CAI9930759.1"/>
    </source>
</evidence>
<dbReference type="EMBL" id="CAXDID020000005">
    <property type="protein sequence ID" value="CAL5974810.1"/>
    <property type="molecule type" value="Genomic_DNA"/>
</dbReference>
<evidence type="ECO:0000313" key="3">
    <source>
        <dbReference type="EMBL" id="CAL5974810.1"/>
    </source>
</evidence>
<keyword evidence="1" id="KW-0812">Transmembrane</keyword>
<keyword evidence="4" id="KW-1185">Reference proteome</keyword>
<keyword evidence="1" id="KW-0472">Membrane</keyword>
<sequence>MVKQLVYIYLFIAFRGIVGLLLLSESCKLNDVVTLPHLIENINHLGQIGCGRQNPRFKVLSCRQGSVWLRACHQRVIRIGKRQPLHCFIRNADGTTQVDSIQIGLHEAAALRCLPESLVALAAEVCLTQIGVSNTNDHSRELTVLVQKTELVQTKVK</sequence>